<protein>
    <recommendedName>
        <fullName evidence="4">Snf7 domain-containing protein</fullName>
    </recommendedName>
</protein>
<feature type="region of interest" description="Disordered" evidence="1">
    <location>
        <begin position="1"/>
        <end position="30"/>
    </location>
</feature>
<comment type="caution">
    <text evidence="2">The sequence shown here is derived from an EMBL/GenBank/DDBJ whole genome shotgun (WGS) entry which is preliminary data.</text>
</comment>
<organism evidence="2 3">
    <name type="scientific">Candidatus Marsarchaeota G1 archaeon BE_D</name>
    <dbReference type="NCBI Taxonomy" id="1978156"/>
    <lineage>
        <taxon>Archaea</taxon>
        <taxon>Candidatus Marsarchaeota</taxon>
        <taxon>Candidatus Marsarchaeota group 1</taxon>
    </lineage>
</organism>
<dbReference type="AlphaFoldDB" id="A0A2R6AG52"/>
<dbReference type="EMBL" id="NEXD01000034">
    <property type="protein sequence ID" value="PSN85367.1"/>
    <property type="molecule type" value="Genomic_DNA"/>
</dbReference>
<dbReference type="Pfam" id="PF03357">
    <property type="entry name" value="Snf7"/>
    <property type="match status" value="1"/>
</dbReference>
<evidence type="ECO:0008006" key="4">
    <source>
        <dbReference type="Google" id="ProtNLM"/>
    </source>
</evidence>
<reference evidence="2 3" key="1">
    <citation type="submission" date="2017-04" db="EMBL/GenBank/DDBJ databases">
        <title>Novel microbial lineages endemic to geothermal iron-oxide mats fill important gaps in the evolutionary history of Archaea.</title>
        <authorList>
            <person name="Jay Z.J."/>
            <person name="Beam J.P."/>
            <person name="Dlakic M."/>
            <person name="Rusch D.B."/>
            <person name="Kozubal M.A."/>
            <person name="Inskeep W.P."/>
        </authorList>
    </citation>
    <scope>NUCLEOTIDE SEQUENCE [LARGE SCALE GENOMIC DNA]</scope>
    <source>
        <strain evidence="2">BE_D</strain>
    </source>
</reference>
<dbReference type="Gene3D" id="6.10.140.1230">
    <property type="match status" value="1"/>
</dbReference>
<evidence type="ECO:0000313" key="3">
    <source>
        <dbReference type="Proteomes" id="UP000240569"/>
    </source>
</evidence>
<evidence type="ECO:0000313" key="2">
    <source>
        <dbReference type="EMBL" id="PSN85367.1"/>
    </source>
</evidence>
<sequence>MASSLVKNWERKDTPGFGQSLRQAISPPGPLKPRLEAATRSIQTQIQRLEQVSHRLSDKEKATFRKVVEAYQKHDQARATVYANEVSEIRKMNHIVAQSKLALEAIVMRLGTVQDIGDVVVALAPAITVLNTVKASISGIIPEAGKEIGEINDVLNGILMEAQSGAYNFPTIMSSGEDAEQVLKEAAALAETSAREKFPDLPAFTPAGPASQAKE</sequence>
<accession>A0A2R6AG52</accession>
<gene>
    <name evidence="2" type="ORF">B9Q02_06625</name>
</gene>
<dbReference type="GO" id="GO:0007034">
    <property type="term" value="P:vacuolar transport"/>
    <property type="evidence" value="ECO:0007669"/>
    <property type="project" value="InterPro"/>
</dbReference>
<name>A0A2R6AG52_9ARCH</name>
<evidence type="ECO:0000256" key="1">
    <source>
        <dbReference type="SAM" id="MobiDB-lite"/>
    </source>
</evidence>
<dbReference type="Proteomes" id="UP000240569">
    <property type="component" value="Unassembled WGS sequence"/>
</dbReference>
<proteinExistence type="predicted"/>
<dbReference type="InterPro" id="IPR005024">
    <property type="entry name" value="Snf7_fam"/>
</dbReference>